<dbReference type="InterPro" id="IPR012727">
    <property type="entry name" value="Gly_oxidase_ThiO"/>
</dbReference>
<evidence type="ECO:0000313" key="7">
    <source>
        <dbReference type="EMBL" id="GAA2078427.1"/>
    </source>
</evidence>
<keyword evidence="8" id="KW-1185">Reference proteome</keyword>
<dbReference type="InterPro" id="IPR006076">
    <property type="entry name" value="FAD-dep_OxRdtase"/>
</dbReference>
<feature type="domain" description="FAD dependent oxidoreductase" evidence="6">
    <location>
        <begin position="15"/>
        <end position="366"/>
    </location>
</feature>
<dbReference type="InterPro" id="IPR036188">
    <property type="entry name" value="FAD/NAD-bd_sf"/>
</dbReference>
<evidence type="ECO:0000256" key="5">
    <source>
        <dbReference type="ARBA" id="ARBA00050018"/>
    </source>
</evidence>
<dbReference type="SUPFAM" id="SSF51905">
    <property type="entry name" value="FAD/NAD(P)-binding domain"/>
    <property type="match status" value="1"/>
</dbReference>
<comment type="caution">
    <text evidence="7">The sequence shown here is derived from an EMBL/GenBank/DDBJ whole genome shotgun (WGS) entry which is preliminary data.</text>
</comment>
<reference evidence="8" key="1">
    <citation type="journal article" date="2019" name="Int. J. Syst. Evol. Microbiol.">
        <title>The Global Catalogue of Microorganisms (GCM) 10K type strain sequencing project: providing services to taxonomists for standard genome sequencing and annotation.</title>
        <authorList>
            <consortium name="The Broad Institute Genomics Platform"/>
            <consortium name="The Broad Institute Genome Sequencing Center for Infectious Disease"/>
            <person name="Wu L."/>
            <person name="Ma J."/>
        </authorList>
    </citation>
    <scope>NUCLEOTIDE SEQUENCE [LARGE SCALE GENOMIC DNA]</scope>
    <source>
        <strain evidence="8">JCM 15478</strain>
    </source>
</reference>
<accession>A0ABP5HLT8</accession>
<dbReference type="PANTHER" id="PTHR13847:SF289">
    <property type="entry name" value="GLYCINE OXIDASE"/>
    <property type="match status" value="1"/>
</dbReference>
<dbReference type="NCBIfam" id="TIGR02352">
    <property type="entry name" value="thiamin_ThiO"/>
    <property type="match status" value="1"/>
</dbReference>
<evidence type="ECO:0000256" key="3">
    <source>
        <dbReference type="ARBA" id="ARBA00023002"/>
    </source>
</evidence>
<gene>
    <name evidence="7" type="primary">thiO</name>
    <name evidence="7" type="ORF">GCM10009801_35320</name>
</gene>
<dbReference type="SUPFAM" id="SSF54373">
    <property type="entry name" value="FAD-linked reductases, C-terminal domain"/>
    <property type="match status" value="1"/>
</dbReference>
<keyword evidence="3" id="KW-0560">Oxidoreductase</keyword>
<dbReference type="RefSeq" id="WP_344529108.1">
    <property type="nucleotide sequence ID" value="NZ_BAAAPE010000008.1"/>
</dbReference>
<comment type="pathway">
    <text evidence="1">Cofactor biosynthesis; thiamine diphosphate biosynthesis.</text>
</comment>
<evidence type="ECO:0000256" key="2">
    <source>
        <dbReference type="ARBA" id="ARBA00022977"/>
    </source>
</evidence>
<proteinExistence type="predicted"/>
<dbReference type="Gene3D" id="3.50.50.60">
    <property type="entry name" value="FAD/NAD(P)-binding domain"/>
    <property type="match status" value="1"/>
</dbReference>
<evidence type="ECO:0000259" key="6">
    <source>
        <dbReference type="Pfam" id="PF01266"/>
    </source>
</evidence>
<evidence type="ECO:0000256" key="1">
    <source>
        <dbReference type="ARBA" id="ARBA00004948"/>
    </source>
</evidence>
<dbReference type="Gene3D" id="3.30.9.10">
    <property type="entry name" value="D-Amino Acid Oxidase, subunit A, domain 2"/>
    <property type="match status" value="1"/>
</dbReference>
<protein>
    <recommendedName>
        <fullName evidence="5">glycine oxidase</fullName>
        <ecNumber evidence="5">1.4.3.19</ecNumber>
    </recommendedName>
</protein>
<dbReference type="Pfam" id="PF01266">
    <property type="entry name" value="DAO"/>
    <property type="match status" value="1"/>
</dbReference>
<dbReference type="PANTHER" id="PTHR13847">
    <property type="entry name" value="SARCOSINE DEHYDROGENASE-RELATED"/>
    <property type="match status" value="1"/>
</dbReference>
<dbReference type="Proteomes" id="UP001500016">
    <property type="component" value="Unassembled WGS sequence"/>
</dbReference>
<sequence length="395" mass="41750">MRPDPHSVSPAPSPDVAVLGGGIIGLVTAWRAALRGLRVTVVDPAPGGGAARVAAGMLAAVTELHYGEETLLALNLASAERYPSFVAELEEASGEETGYRACGTLAVALDADDRAYLRELHALQRRCGLDAEWLNGRECRRLEPMLAPSVRGGLRVDGDHQVDPRRLAAALLRACERAGVTFRRASAVRLRTANGRATGAELDDGTVLDAGQTVLALGSYSGRLDGVPPDVLPPVRPVKGQVLRLRMPPSRFGPFLSRTVRAVVRGGHLYLVPRASGELVVGATSEEMGWDTTVTAGGVYELLRDAHELVPGITELPLAETLAGLRPASPDNAPLLGPSALPGLHLAGGHYRNGVLLTPVTGDVMGALLETGELPEEARAFAPERFAHDRKEQYA</sequence>
<keyword evidence="2" id="KW-0784">Thiamine biosynthesis</keyword>
<organism evidence="7 8">
    <name type="scientific">Streptomyces albiaxialis</name>
    <dbReference type="NCBI Taxonomy" id="329523"/>
    <lineage>
        <taxon>Bacteria</taxon>
        <taxon>Bacillati</taxon>
        <taxon>Actinomycetota</taxon>
        <taxon>Actinomycetes</taxon>
        <taxon>Kitasatosporales</taxon>
        <taxon>Streptomycetaceae</taxon>
        <taxon>Streptomyces</taxon>
    </lineage>
</organism>
<evidence type="ECO:0000313" key="8">
    <source>
        <dbReference type="Proteomes" id="UP001500016"/>
    </source>
</evidence>
<evidence type="ECO:0000256" key="4">
    <source>
        <dbReference type="ARBA" id="ARBA00049872"/>
    </source>
</evidence>
<dbReference type="EC" id="1.4.3.19" evidence="5"/>
<comment type="catalytic activity">
    <reaction evidence="4">
        <text>glycine + O2 + H2O = glyoxylate + H2O2 + NH4(+)</text>
        <dbReference type="Rhea" id="RHEA:11532"/>
        <dbReference type="ChEBI" id="CHEBI:15377"/>
        <dbReference type="ChEBI" id="CHEBI:15379"/>
        <dbReference type="ChEBI" id="CHEBI:16240"/>
        <dbReference type="ChEBI" id="CHEBI:28938"/>
        <dbReference type="ChEBI" id="CHEBI:36655"/>
        <dbReference type="ChEBI" id="CHEBI:57305"/>
        <dbReference type="EC" id="1.4.3.19"/>
    </reaction>
</comment>
<dbReference type="EMBL" id="BAAAPE010000008">
    <property type="protein sequence ID" value="GAA2078427.1"/>
    <property type="molecule type" value="Genomic_DNA"/>
</dbReference>
<name>A0ABP5HLT8_9ACTN</name>